<dbReference type="InterPro" id="IPR014923">
    <property type="entry name" value="DUF1802"/>
</dbReference>
<reference evidence="1" key="2">
    <citation type="journal article" date="2022" name="Microbiol. Resour. Announc.">
        <title>Metagenome Sequencing to Explore Phylogenomics of Terrestrial Cyanobacteria.</title>
        <authorList>
            <person name="Ward R.D."/>
            <person name="Stajich J.E."/>
            <person name="Johansen J.R."/>
            <person name="Huntemann M."/>
            <person name="Clum A."/>
            <person name="Foster B."/>
            <person name="Foster B."/>
            <person name="Roux S."/>
            <person name="Palaniappan K."/>
            <person name="Varghese N."/>
            <person name="Mukherjee S."/>
            <person name="Reddy T.B.K."/>
            <person name="Daum C."/>
            <person name="Copeland A."/>
            <person name="Chen I.A."/>
            <person name="Ivanova N.N."/>
            <person name="Kyrpides N.C."/>
            <person name="Shapiro N."/>
            <person name="Eloe-Fadrosh E.A."/>
            <person name="Pietrasiak N."/>
        </authorList>
    </citation>
    <scope>NUCLEOTIDE SEQUENCE</scope>
    <source>
        <strain evidence="1">CPER-KK1</strain>
    </source>
</reference>
<dbReference type="Pfam" id="PF08819">
    <property type="entry name" value="DUF1802"/>
    <property type="match status" value="1"/>
</dbReference>
<accession>A0A951PI62</accession>
<reference evidence="1" key="1">
    <citation type="submission" date="2021-05" db="EMBL/GenBank/DDBJ databases">
        <authorList>
            <person name="Pietrasiak N."/>
            <person name="Ward R."/>
            <person name="Stajich J.E."/>
            <person name="Kurbessoian T."/>
        </authorList>
    </citation>
    <scope>NUCLEOTIDE SEQUENCE</scope>
    <source>
        <strain evidence="1">CPER-KK1</strain>
    </source>
</reference>
<gene>
    <name evidence="1" type="ORF">KME25_05620</name>
</gene>
<proteinExistence type="predicted"/>
<dbReference type="AlphaFoldDB" id="A0A951PI62"/>
<name>A0A951PI62_9CYAN</name>
<dbReference type="EMBL" id="JAHHIF010000005">
    <property type="protein sequence ID" value="MBW4543907.1"/>
    <property type="molecule type" value="Genomic_DNA"/>
</dbReference>
<dbReference type="Proteomes" id="UP000753908">
    <property type="component" value="Unassembled WGS sequence"/>
</dbReference>
<organism evidence="1 2">
    <name type="scientific">Symplocastrum torsivum CPER-KK1</name>
    <dbReference type="NCBI Taxonomy" id="450513"/>
    <lineage>
        <taxon>Bacteria</taxon>
        <taxon>Bacillati</taxon>
        <taxon>Cyanobacteriota</taxon>
        <taxon>Cyanophyceae</taxon>
        <taxon>Oscillatoriophycideae</taxon>
        <taxon>Oscillatoriales</taxon>
        <taxon>Microcoleaceae</taxon>
        <taxon>Symplocastrum</taxon>
    </lineage>
</organism>
<evidence type="ECO:0000313" key="2">
    <source>
        <dbReference type="Proteomes" id="UP000753908"/>
    </source>
</evidence>
<comment type="caution">
    <text evidence="1">The sequence shown here is derived from an EMBL/GenBank/DDBJ whole genome shotgun (WGS) entry which is preliminary data.</text>
</comment>
<evidence type="ECO:0000313" key="1">
    <source>
        <dbReference type="EMBL" id="MBW4543907.1"/>
    </source>
</evidence>
<dbReference type="PIRSF" id="PIRSF018957">
    <property type="entry name" value="UCP018957"/>
    <property type="match status" value="1"/>
</dbReference>
<sequence>MDATTIHAFKEWAVAVEALEQGKTIMLLRKGGIKEEGNRFKVAHNEVLLYPTYEHQQPNLLKAEYAPLVNPVTSGWHPETVGIGSWAEITDILLVSDESVVVELLPYHIWNEQFVSDRLKWKPRQPLYILLLRTYRLPQAQTIPYRTEYSGCRSWIDVVEPLSLEGMVPVFTDTEYMEQAAQIRQIVGEHAFNGRMPSLVST</sequence>
<dbReference type="InterPro" id="IPR008307">
    <property type="entry name" value="UCP018957"/>
</dbReference>
<protein>
    <submittedName>
        <fullName evidence="1">DUF1802 family protein</fullName>
    </submittedName>
</protein>